<evidence type="ECO:0000313" key="3">
    <source>
        <dbReference type="EMBL" id="QJB04851.1"/>
    </source>
</evidence>
<dbReference type="EMBL" id="MT143704">
    <property type="protein sequence ID" value="QJB01019.1"/>
    <property type="molecule type" value="Genomic_DNA"/>
</dbReference>
<dbReference type="CDD" id="cd02440">
    <property type="entry name" value="AdoMet_MTases"/>
    <property type="match status" value="1"/>
</dbReference>
<gene>
    <name evidence="2" type="ORF">MM171A00153_0038</name>
    <name evidence="3" type="ORF">MM171B00165_0027</name>
</gene>
<proteinExistence type="predicted"/>
<dbReference type="EMBL" id="MT143891">
    <property type="protein sequence ID" value="QJB04851.1"/>
    <property type="molecule type" value="Genomic_DNA"/>
</dbReference>
<accession>A0A6M3M7Y5</accession>
<dbReference type="Pfam" id="PF00534">
    <property type="entry name" value="Glycos_transf_1"/>
    <property type="match status" value="1"/>
</dbReference>
<dbReference type="Pfam" id="PF13489">
    <property type="entry name" value="Methyltransf_23"/>
    <property type="match status" value="1"/>
</dbReference>
<name>A0A6M3M7Y5_9ZZZZ</name>
<dbReference type="InterPro" id="IPR001296">
    <property type="entry name" value="Glyco_trans_1"/>
</dbReference>
<dbReference type="GO" id="GO:0016757">
    <property type="term" value="F:glycosyltransferase activity"/>
    <property type="evidence" value="ECO:0007669"/>
    <property type="project" value="InterPro"/>
</dbReference>
<dbReference type="Gene3D" id="3.40.50.150">
    <property type="entry name" value="Vaccinia Virus protein VP39"/>
    <property type="match status" value="1"/>
</dbReference>
<sequence length="524" mass="57184">MIGWWAYVDAGAPGRCYQGRNAVLLRVLKETGRLTSKPAQIVYKQAGLGGPTWPDCRLRVCQCVTYVSQEAVKNGWISDRERQATVRWCADADLVLAHYPVHAAGLVDVGVDQTKIMMLPPAATIPRRERVGEAPERPRIVGYAGQKRNFKRVGLAELAATEADAIFDAAHALRPGDMSDWYDKIGVLVLPSLCESAGIVVQEALARGTPVVVTDRCGSADEVRKTGAGLVVGDDRGEFIAAVREVLDNPVYRERAWAAQTLLPEEWAVRLINLCEDRCAQSKRACSSLAPQEIPQEISEVRAEAEQWLRGRGHEPDLAAAPGKLAANWREKVGAAGADPGNWYADDQVSALYVEELAGWHSGDALYPAQAQAFARHARGKVLDFGGGIGTLSIMMARAGLEVDYHDVGPLLREFAVHRFTERGLGVRVVAEPRPPYDSIVAVDVIEHLANPAAFVTWAHGALNPGGRLLLTWVFHDGGNHPQHCALNSARAGDFFRALQRYFGDPLHGTAVHQNGWPAVFERK</sequence>
<keyword evidence="2" id="KW-0808">Transferase</keyword>
<organism evidence="2">
    <name type="scientific">viral metagenome</name>
    <dbReference type="NCBI Taxonomy" id="1070528"/>
    <lineage>
        <taxon>unclassified sequences</taxon>
        <taxon>metagenomes</taxon>
        <taxon>organismal metagenomes</taxon>
    </lineage>
</organism>
<feature type="domain" description="Glycosyl transferase family 1" evidence="1">
    <location>
        <begin position="174"/>
        <end position="255"/>
    </location>
</feature>
<dbReference type="AlphaFoldDB" id="A0A6M3M7Y5"/>
<dbReference type="SUPFAM" id="SSF53335">
    <property type="entry name" value="S-adenosyl-L-methionine-dependent methyltransferases"/>
    <property type="match status" value="1"/>
</dbReference>
<dbReference type="InterPro" id="IPR029063">
    <property type="entry name" value="SAM-dependent_MTases_sf"/>
</dbReference>
<reference evidence="2" key="1">
    <citation type="submission" date="2020-03" db="EMBL/GenBank/DDBJ databases">
        <title>The deep terrestrial virosphere.</title>
        <authorList>
            <person name="Holmfeldt K."/>
            <person name="Nilsson E."/>
            <person name="Simone D."/>
            <person name="Lopez-Fernandez M."/>
            <person name="Wu X."/>
            <person name="de Brujin I."/>
            <person name="Lundin D."/>
            <person name="Andersson A."/>
            <person name="Bertilsson S."/>
            <person name="Dopson M."/>
        </authorList>
    </citation>
    <scope>NUCLEOTIDE SEQUENCE</scope>
    <source>
        <strain evidence="2">MM171A00153</strain>
        <strain evidence="3">MM171B00165</strain>
    </source>
</reference>
<dbReference type="SUPFAM" id="SSF53756">
    <property type="entry name" value="UDP-Glycosyltransferase/glycogen phosphorylase"/>
    <property type="match status" value="1"/>
</dbReference>
<protein>
    <submittedName>
        <fullName evidence="2">Putative glycosyltransferase</fullName>
    </submittedName>
</protein>
<dbReference type="Gene3D" id="3.40.50.2000">
    <property type="entry name" value="Glycogen Phosphorylase B"/>
    <property type="match status" value="1"/>
</dbReference>
<evidence type="ECO:0000313" key="2">
    <source>
        <dbReference type="EMBL" id="QJB01019.1"/>
    </source>
</evidence>
<evidence type="ECO:0000259" key="1">
    <source>
        <dbReference type="Pfam" id="PF00534"/>
    </source>
</evidence>